<keyword evidence="2" id="KW-1133">Transmembrane helix</keyword>
<evidence type="ECO:0000313" key="4">
    <source>
        <dbReference type="Proteomes" id="UP000274033"/>
    </source>
</evidence>
<name>A0A3N9U1I6_9BACI</name>
<evidence type="ECO:0000313" key="3">
    <source>
        <dbReference type="EMBL" id="RQW70517.1"/>
    </source>
</evidence>
<keyword evidence="2" id="KW-0812">Transmembrane</keyword>
<proteinExistence type="predicted"/>
<sequence length="90" mass="10032">MARQKATPFDLPTGEGAPSKSEGVGGAFWRGSRETFPSWVWAKPMIFSFAFELGGAVFAPLLFASQSTSRRILVYRVIPDLFWLARHVIL</sequence>
<organism evidence="3 4">
    <name type="scientific">Lysinibacillus composti</name>
    <dbReference type="NCBI Taxonomy" id="720633"/>
    <lineage>
        <taxon>Bacteria</taxon>
        <taxon>Bacillati</taxon>
        <taxon>Bacillota</taxon>
        <taxon>Bacilli</taxon>
        <taxon>Bacillales</taxon>
        <taxon>Bacillaceae</taxon>
        <taxon>Lysinibacillus</taxon>
    </lineage>
</organism>
<evidence type="ECO:0000256" key="2">
    <source>
        <dbReference type="SAM" id="Phobius"/>
    </source>
</evidence>
<accession>A0A3N9U1I6</accession>
<comment type="caution">
    <text evidence="3">The sequence shown here is derived from an EMBL/GenBank/DDBJ whole genome shotgun (WGS) entry which is preliminary data.</text>
</comment>
<dbReference type="Proteomes" id="UP000274033">
    <property type="component" value="Unassembled WGS sequence"/>
</dbReference>
<evidence type="ECO:0000256" key="1">
    <source>
        <dbReference type="SAM" id="MobiDB-lite"/>
    </source>
</evidence>
<protein>
    <submittedName>
        <fullName evidence="3">Uncharacterized protein</fullName>
    </submittedName>
</protein>
<keyword evidence="2" id="KW-0472">Membrane</keyword>
<reference evidence="3 4" key="1">
    <citation type="journal article" date="2013" name="J. Microbiol.">
        <title>Lysinibacillus chungkukjangi sp. nov., isolated from Chungkukjang, Korean fermented soybean food.</title>
        <authorList>
            <person name="Kim S.J."/>
            <person name="Jang Y.H."/>
            <person name="Hamada M."/>
            <person name="Ahn J.H."/>
            <person name="Weon H.Y."/>
            <person name="Suzuki K."/>
            <person name="Whang K.S."/>
            <person name="Kwon S.W."/>
        </authorList>
    </citation>
    <scope>NUCLEOTIDE SEQUENCE [LARGE SCALE GENOMIC DNA]</scope>
    <source>
        <strain evidence="3 4">MCCC 1A12701</strain>
    </source>
</reference>
<keyword evidence="4" id="KW-1185">Reference proteome</keyword>
<feature type="transmembrane region" description="Helical" evidence="2">
    <location>
        <begin position="45"/>
        <end position="64"/>
    </location>
</feature>
<gene>
    <name evidence="3" type="ORF">EBB45_19965</name>
</gene>
<dbReference type="AlphaFoldDB" id="A0A3N9U1I6"/>
<feature type="region of interest" description="Disordered" evidence="1">
    <location>
        <begin position="1"/>
        <end position="25"/>
    </location>
</feature>
<dbReference type="EMBL" id="RRCT01000043">
    <property type="protein sequence ID" value="RQW70517.1"/>
    <property type="molecule type" value="Genomic_DNA"/>
</dbReference>